<keyword evidence="3" id="KW-1185">Reference proteome</keyword>
<evidence type="ECO:0000313" key="2">
    <source>
        <dbReference type="EMBL" id="KAF5907890.1"/>
    </source>
</evidence>
<proteinExistence type="predicted"/>
<protein>
    <submittedName>
        <fullName evidence="2">GREB1-like protein</fullName>
    </submittedName>
</protein>
<feature type="region of interest" description="Disordered" evidence="1">
    <location>
        <begin position="1"/>
        <end position="60"/>
    </location>
</feature>
<evidence type="ECO:0000313" key="3">
    <source>
        <dbReference type="Proteomes" id="UP000727407"/>
    </source>
</evidence>
<sequence length="60" mass="6727">APQLHEGGDPKPQLHQLPACPPQQQPPAYEVQPLMDLSPSPPAHSRLEDELRAEISDRRR</sequence>
<feature type="non-terminal residue" evidence="2">
    <location>
        <position position="60"/>
    </location>
</feature>
<reference evidence="2" key="1">
    <citation type="submission" date="2020-07" db="EMBL/GenBank/DDBJ databases">
        <title>Clarias magur genome sequencing, assembly and annotation.</title>
        <authorList>
            <person name="Kushwaha B."/>
            <person name="Kumar R."/>
            <person name="Das P."/>
            <person name="Joshi C.G."/>
            <person name="Kumar D."/>
            <person name="Nagpure N.S."/>
            <person name="Pandey M."/>
            <person name="Agarwal S."/>
            <person name="Srivastava S."/>
            <person name="Singh M."/>
            <person name="Sahoo L."/>
            <person name="Jayasankar P."/>
            <person name="Meher P.K."/>
            <person name="Koringa P.G."/>
            <person name="Iquebal M.A."/>
            <person name="Das S.P."/>
            <person name="Bit A."/>
            <person name="Patnaik S."/>
            <person name="Patel N."/>
            <person name="Shah T.M."/>
            <person name="Hinsu A."/>
            <person name="Jena J.K."/>
        </authorList>
    </citation>
    <scope>NUCLEOTIDE SEQUENCE</scope>
    <source>
        <strain evidence="2">CIFAMagur01</strain>
        <tissue evidence="2">Testis</tissue>
    </source>
</reference>
<organism evidence="2 3">
    <name type="scientific">Clarias magur</name>
    <name type="common">Asian catfish</name>
    <name type="synonym">Macropteronotus magur</name>
    <dbReference type="NCBI Taxonomy" id="1594786"/>
    <lineage>
        <taxon>Eukaryota</taxon>
        <taxon>Metazoa</taxon>
        <taxon>Chordata</taxon>
        <taxon>Craniata</taxon>
        <taxon>Vertebrata</taxon>
        <taxon>Euteleostomi</taxon>
        <taxon>Actinopterygii</taxon>
        <taxon>Neopterygii</taxon>
        <taxon>Teleostei</taxon>
        <taxon>Ostariophysi</taxon>
        <taxon>Siluriformes</taxon>
        <taxon>Clariidae</taxon>
        <taxon>Clarias</taxon>
    </lineage>
</organism>
<gene>
    <name evidence="2" type="primary">greb1l</name>
    <name evidence="2" type="ORF">DAT39_002438</name>
</gene>
<feature type="compositionally biased region" description="Basic and acidic residues" evidence="1">
    <location>
        <begin position="45"/>
        <end position="60"/>
    </location>
</feature>
<dbReference type="EMBL" id="QNUK01000018">
    <property type="protein sequence ID" value="KAF5907890.1"/>
    <property type="molecule type" value="Genomic_DNA"/>
</dbReference>
<evidence type="ECO:0000256" key="1">
    <source>
        <dbReference type="SAM" id="MobiDB-lite"/>
    </source>
</evidence>
<comment type="caution">
    <text evidence="2">The sequence shown here is derived from an EMBL/GenBank/DDBJ whole genome shotgun (WGS) entry which is preliminary data.</text>
</comment>
<feature type="non-terminal residue" evidence="2">
    <location>
        <position position="1"/>
    </location>
</feature>
<dbReference type="Proteomes" id="UP000727407">
    <property type="component" value="Unassembled WGS sequence"/>
</dbReference>
<dbReference type="AlphaFoldDB" id="A0A8J4XGA0"/>
<name>A0A8J4XGA0_CLAMG</name>
<accession>A0A8J4XGA0</accession>